<dbReference type="InterPro" id="IPR042221">
    <property type="entry name" value="Leu/Phe-tRNA_Trfase_N"/>
</dbReference>
<accession>A0A7Z0D3X1</accession>
<dbReference type="Gene3D" id="3.30.70.3550">
    <property type="entry name" value="Leucyl/phenylalanyl-tRNA-protein transferase, N-terminal domain"/>
    <property type="match status" value="1"/>
</dbReference>
<dbReference type="GO" id="GO:0008914">
    <property type="term" value="F:leucyl-tRNA--protein transferase activity"/>
    <property type="evidence" value="ECO:0007669"/>
    <property type="project" value="UniProtKB-UniRule"/>
</dbReference>
<dbReference type="AlphaFoldDB" id="A0A7Z0D3X1"/>
<dbReference type="InterPro" id="IPR042203">
    <property type="entry name" value="Leu/Phe-tRNA_Trfase_C"/>
</dbReference>
<gene>
    <name evidence="4" type="primary">aat</name>
    <name evidence="5" type="ORF">BJY26_002647</name>
</gene>
<dbReference type="HAMAP" id="MF_00688">
    <property type="entry name" value="Leu_Phe_trans"/>
    <property type="match status" value="1"/>
</dbReference>
<name>A0A7Z0D3X1_9MICO</name>
<dbReference type="GO" id="GO:0030163">
    <property type="term" value="P:protein catabolic process"/>
    <property type="evidence" value="ECO:0007669"/>
    <property type="project" value="UniProtKB-UniRule"/>
</dbReference>
<evidence type="ECO:0000256" key="2">
    <source>
        <dbReference type="ARBA" id="ARBA00022679"/>
    </source>
</evidence>
<dbReference type="GO" id="GO:0005737">
    <property type="term" value="C:cytoplasm"/>
    <property type="evidence" value="ECO:0007669"/>
    <property type="project" value="UniProtKB-SubCell"/>
</dbReference>
<dbReference type="EC" id="2.3.2.6" evidence="4"/>
<keyword evidence="2 4" id="KW-0808">Transferase</keyword>
<dbReference type="Proteomes" id="UP000539111">
    <property type="component" value="Unassembled WGS sequence"/>
</dbReference>
<dbReference type="NCBIfam" id="TIGR00667">
    <property type="entry name" value="aat"/>
    <property type="match status" value="1"/>
</dbReference>
<comment type="catalytic activity">
    <reaction evidence="4">
        <text>L-phenylalanyl-tRNA(Phe) + an N-terminal L-alpha-aminoacyl-[protein] = an N-terminal L-phenylalanyl-L-alpha-aminoacyl-[protein] + tRNA(Phe)</text>
        <dbReference type="Rhea" id="RHEA:43632"/>
        <dbReference type="Rhea" id="RHEA-COMP:9668"/>
        <dbReference type="Rhea" id="RHEA-COMP:9699"/>
        <dbReference type="Rhea" id="RHEA-COMP:10636"/>
        <dbReference type="Rhea" id="RHEA-COMP:10637"/>
        <dbReference type="ChEBI" id="CHEBI:78442"/>
        <dbReference type="ChEBI" id="CHEBI:78531"/>
        <dbReference type="ChEBI" id="CHEBI:78597"/>
        <dbReference type="ChEBI" id="CHEBI:83561"/>
        <dbReference type="EC" id="2.3.2.6"/>
    </reaction>
</comment>
<dbReference type="PANTHER" id="PTHR30098:SF2">
    <property type="entry name" value="LEUCYL_PHENYLALANYL-TRNA--PROTEIN TRANSFERASE"/>
    <property type="match status" value="1"/>
</dbReference>
<dbReference type="InterPro" id="IPR016181">
    <property type="entry name" value="Acyl_CoA_acyltransferase"/>
</dbReference>
<evidence type="ECO:0000256" key="4">
    <source>
        <dbReference type="HAMAP-Rule" id="MF_00688"/>
    </source>
</evidence>
<evidence type="ECO:0000313" key="5">
    <source>
        <dbReference type="EMBL" id="NYI68341.1"/>
    </source>
</evidence>
<comment type="catalytic activity">
    <reaction evidence="4">
        <text>N-terminal L-arginyl-[protein] + L-leucyl-tRNA(Leu) = N-terminal L-leucyl-L-arginyl-[protein] + tRNA(Leu) + H(+)</text>
        <dbReference type="Rhea" id="RHEA:50416"/>
        <dbReference type="Rhea" id="RHEA-COMP:9613"/>
        <dbReference type="Rhea" id="RHEA-COMP:9622"/>
        <dbReference type="Rhea" id="RHEA-COMP:12672"/>
        <dbReference type="Rhea" id="RHEA-COMP:12673"/>
        <dbReference type="ChEBI" id="CHEBI:15378"/>
        <dbReference type="ChEBI" id="CHEBI:64719"/>
        <dbReference type="ChEBI" id="CHEBI:78442"/>
        <dbReference type="ChEBI" id="CHEBI:78494"/>
        <dbReference type="ChEBI" id="CHEBI:133044"/>
        <dbReference type="EC" id="2.3.2.6"/>
    </reaction>
</comment>
<comment type="function">
    <text evidence="4">Functions in the N-end rule pathway of protein degradation where it conjugates Leu, Phe and, less efficiently, Met from aminoacyl-tRNAs to the N-termini of proteins containing an N-terminal arginine or lysine.</text>
</comment>
<protein>
    <recommendedName>
        <fullName evidence="4">Leucyl/phenylalanyl-tRNA--protein transferase</fullName>
        <ecNumber evidence="4">2.3.2.6</ecNumber>
    </recommendedName>
    <alternativeName>
        <fullName evidence="4">L/F-transferase</fullName>
    </alternativeName>
    <alternativeName>
        <fullName evidence="4">Leucyltransferase</fullName>
    </alternativeName>
    <alternativeName>
        <fullName evidence="4">Phenyalanyltransferase</fullName>
    </alternativeName>
</protein>
<dbReference type="RefSeq" id="WP_179428702.1">
    <property type="nucleotide sequence ID" value="NZ_JACBZP010000001.1"/>
</dbReference>
<sequence>MDVEDLRAVGTELDSSQVLSAYRAGLFPMGLGDGGGPPMGWWFPVSRGIIDLEAGRRPRSLRRARAKFDIRVDTAFPDVLAACADPARPGRWISDRMIDVYTGLHEAGWAHSVEAWDDSGLAGGLYGIGIGGFFAGESMFHWRTDASKAAVAGLVDIMCEEPGGPDSRLVDVQWTTPHLKTIGAVDVTRQDYLARLRRALRAEPPTRLCR</sequence>
<evidence type="ECO:0000256" key="1">
    <source>
        <dbReference type="ARBA" id="ARBA00022490"/>
    </source>
</evidence>
<keyword evidence="3 4" id="KW-0012">Acyltransferase</keyword>
<dbReference type="InterPro" id="IPR004616">
    <property type="entry name" value="Leu/Phe-tRNA_Trfase"/>
</dbReference>
<reference evidence="5 6" key="1">
    <citation type="submission" date="2020-07" db="EMBL/GenBank/DDBJ databases">
        <title>Sequencing the genomes of 1000 actinobacteria strains.</title>
        <authorList>
            <person name="Klenk H.-P."/>
        </authorList>
    </citation>
    <scope>NUCLEOTIDE SEQUENCE [LARGE SCALE GENOMIC DNA]</scope>
    <source>
        <strain evidence="5 6">DSM 26341</strain>
    </source>
</reference>
<dbReference type="Gene3D" id="3.40.630.70">
    <property type="entry name" value="Leucyl/phenylalanyl-tRNA-protein transferase, C-terminal domain"/>
    <property type="match status" value="1"/>
</dbReference>
<keyword evidence="6" id="KW-1185">Reference proteome</keyword>
<keyword evidence="1 4" id="KW-0963">Cytoplasm</keyword>
<evidence type="ECO:0000313" key="6">
    <source>
        <dbReference type="Proteomes" id="UP000539111"/>
    </source>
</evidence>
<comment type="caution">
    <text evidence="5">The sequence shown here is derived from an EMBL/GenBank/DDBJ whole genome shotgun (WGS) entry which is preliminary data.</text>
</comment>
<proteinExistence type="inferred from homology"/>
<dbReference type="EMBL" id="JACBZP010000001">
    <property type="protein sequence ID" value="NYI68341.1"/>
    <property type="molecule type" value="Genomic_DNA"/>
</dbReference>
<dbReference type="Pfam" id="PF03588">
    <property type="entry name" value="Leu_Phe_trans"/>
    <property type="match status" value="1"/>
</dbReference>
<dbReference type="SUPFAM" id="SSF55729">
    <property type="entry name" value="Acyl-CoA N-acyltransferases (Nat)"/>
    <property type="match status" value="1"/>
</dbReference>
<evidence type="ECO:0000256" key="3">
    <source>
        <dbReference type="ARBA" id="ARBA00023315"/>
    </source>
</evidence>
<comment type="similarity">
    <text evidence="4">Belongs to the L/F-transferase family.</text>
</comment>
<organism evidence="5 6">
    <name type="scientific">Spelaeicoccus albus</name>
    <dbReference type="NCBI Taxonomy" id="1280376"/>
    <lineage>
        <taxon>Bacteria</taxon>
        <taxon>Bacillati</taxon>
        <taxon>Actinomycetota</taxon>
        <taxon>Actinomycetes</taxon>
        <taxon>Micrococcales</taxon>
        <taxon>Brevibacteriaceae</taxon>
        <taxon>Spelaeicoccus</taxon>
    </lineage>
</organism>
<comment type="catalytic activity">
    <reaction evidence="4">
        <text>N-terminal L-lysyl-[protein] + L-leucyl-tRNA(Leu) = N-terminal L-leucyl-L-lysyl-[protein] + tRNA(Leu) + H(+)</text>
        <dbReference type="Rhea" id="RHEA:12340"/>
        <dbReference type="Rhea" id="RHEA-COMP:9613"/>
        <dbReference type="Rhea" id="RHEA-COMP:9622"/>
        <dbReference type="Rhea" id="RHEA-COMP:12670"/>
        <dbReference type="Rhea" id="RHEA-COMP:12671"/>
        <dbReference type="ChEBI" id="CHEBI:15378"/>
        <dbReference type="ChEBI" id="CHEBI:65249"/>
        <dbReference type="ChEBI" id="CHEBI:78442"/>
        <dbReference type="ChEBI" id="CHEBI:78494"/>
        <dbReference type="ChEBI" id="CHEBI:133043"/>
        <dbReference type="EC" id="2.3.2.6"/>
    </reaction>
</comment>
<dbReference type="PANTHER" id="PTHR30098">
    <property type="entry name" value="LEUCYL/PHENYLALANYL-TRNA--PROTEIN TRANSFERASE"/>
    <property type="match status" value="1"/>
</dbReference>
<comment type="subcellular location">
    <subcellularLocation>
        <location evidence="4">Cytoplasm</location>
    </subcellularLocation>
</comment>